<evidence type="ECO:0000313" key="2">
    <source>
        <dbReference type="EMBL" id="EPZ31292.1"/>
    </source>
</evidence>
<dbReference type="AlphaFoldDB" id="A0A075ANA9"/>
<proteinExistence type="predicted"/>
<dbReference type="HOGENOM" id="CLU_1866284_0_0_1"/>
<sequence>MSNQENNESNDSSPFNGNRIIALRLSGDGQSYYTVESGGGDNDEAGTQTAMDIDSTRNGLLQILFGLNQQLSLARGNDDMGEMQRPLLHSSEPDPGTNEIPQVKIPRSCLIVKDDFSYNDGQLKNYLSKKLQTRVVF</sequence>
<dbReference type="Proteomes" id="UP000030755">
    <property type="component" value="Unassembled WGS sequence"/>
</dbReference>
<gene>
    <name evidence="2" type="ORF">O9G_000937</name>
</gene>
<protein>
    <submittedName>
        <fullName evidence="2">Uncharacterized protein</fullName>
    </submittedName>
</protein>
<evidence type="ECO:0000313" key="3">
    <source>
        <dbReference type="Proteomes" id="UP000030755"/>
    </source>
</evidence>
<keyword evidence="3" id="KW-1185">Reference proteome</keyword>
<organism evidence="2 3">
    <name type="scientific">Rozella allomycis (strain CSF55)</name>
    <dbReference type="NCBI Taxonomy" id="988480"/>
    <lineage>
        <taxon>Eukaryota</taxon>
        <taxon>Fungi</taxon>
        <taxon>Fungi incertae sedis</taxon>
        <taxon>Cryptomycota</taxon>
        <taxon>Cryptomycota incertae sedis</taxon>
        <taxon>Rozella</taxon>
    </lineage>
</organism>
<dbReference type="EMBL" id="KE561265">
    <property type="protein sequence ID" value="EPZ31292.1"/>
    <property type="molecule type" value="Genomic_DNA"/>
</dbReference>
<feature type="region of interest" description="Disordered" evidence="1">
    <location>
        <begin position="79"/>
        <end position="102"/>
    </location>
</feature>
<name>A0A075ANA9_ROZAC</name>
<evidence type="ECO:0000256" key="1">
    <source>
        <dbReference type="SAM" id="MobiDB-lite"/>
    </source>
</evidence>
<accession>A0A075ANA9</accession>
<reference evidence="2 3" key="1">
    <citation type="journal article" date="2013" name="Curr. Biol.">
        <title>Shared signatures of parasitism and phylogenomics unite Cryptomycota and microsporidia.</title>
        <authorList>
            <person name="James T.Y."/>
            <person name="Pelin A."/>
            <person name="Bonen L."/>
            <person name="Ahrendt S."/>
            <person name="Sain D."/>
            <person name="Corradi N."/>
            <person name="Stajich J.E."/>
        </authorList>
    </citation>
    <scope>NUCLEOTIDE SEQUENCE [LARGE SCALE GENOMIC DNA]</scope>
    <source>
        <strain evidence="2 3">CSF55</strain>
    </source>
</reference>